<dbReference type="OrthoDB" id="21503at2"/>
<dbReference type="AlphaFoldDB" id="A0A0H5E5V2"/>
<evidence type="ECO:0000313" key="1">
    <source>
        <dbReference type="EMBL" id="CRX38600.1"/>
    </source>
</evidence>
<dbReference type="EMBL" id="CWGJ01000014">
    <property type="protein sequence ID" value="CRX38600.1"/>
    <property type="molecule type" value="Genomic_DNA"/>
</dbReference>
<name>A0A0H5E5V2_9BACT</name>
<proteinExistence type="predicted"/>
<accession>A0A0H5E5V2</accession>
<dbReference type="PANTHER" id="PTHR34129:SF1">
    <property type="entry name" value="DUF952 DOMAIN-CONTAINING PROTEIN"/>
    <property type="match status" value="1"/>
</dbReference>
<dbReference type="Pfam" id="PF06108">
    <property type="entry name" value="DUF952"/>
    <property type="match status" value="1"/>
</dbReference>
<evidence type="ECO:0000313" key="2">
    <source>
        <dbReference type="Proteomes" id="UP000220251"/>
    </source>
</evidence>
<gene>
    <name evidence="1" type="ORF">ELAC_1259</name>
</gene>
<dbReference type="InterPro" id="IPR009297">
    <property type="entry name" value="DUF952"/>
</dbReference>
<sequence length="114" mass="12971">MATEQQSTPRYLYKVVTEENWEKSQGSVNLYLTSHDQVFIHFATEEQLGRIIEKFFGEERKVIVLVVQTSKLPGRLVLEANPGGSNKYYHLYGGSIPLSSVVQKRVVDRSKSLP</sequence>
<dbReference type="Proteomes" id="UP000220251">
    <property type="component" value="Unassembled WGS sequence"/>
</dbReference>
<organism evidence="1 2">
    <name type="scientific">Estrella lausannensis</name>
    <dbReference type="NCBI Taxonomy" id="483423"/>
    <lineage>
        <taxon>Bacteria</taxon>
        <taxon>Pseudomonadati</taxon>
        <taxon>Chlamydiota</taxon>
        <taxon>Chlamydiia</taxon>
        <taxon>Parachlamydiales</taxon>
        <taxon>Candidatus Criblamydiaceae</taxon>
        <taxon>Estrella</taxon>
    </lineage>
</organism>
<protein>
    <submittedName>
        <fullName evidence="1">Uncharacterized protein</fullName>
    </submittedName>
</protein>
<dbReference type="SUPFAM" id="SSF56399">
    <property type="entry name" value="ADP-ribosylation"/>
    <property type="match status" value="1"/>
</dbReference>
<reference evidence="2" key="1">
    <citation type="submission" date="2015-06" db="EMBL/GenBank/DDBJ databases">
        <authorList>
            <person name="Bertelli C."/>
        </authorList>
    </citation>
    <scope>NUCLEOTIDE SEQUENCE [LARGE SCALE GENOMIC DNA]</scope>
    <source>
        <strain evidence="2">CRIB-30</strain>
    </source>
</reference>
<dbReference type="PANTHER" id="PTHR34129">
    <property type="entry name" value="BLR1139 PROTEIN"/>
    <property type="match status" value="1"/>
</dbReference>
<dbReference type="Gene3D" id="3.20.170.20">
    <property type="entry name" value="Protein of unknown function DUF952"/>
    <property type="match status" value="1"/>
</dbReference>
<dbReference type="RefSeq" id="WP_158227823.1">
    <property type="nucleotide sequence ID" value="NZ_CWGJ01000014.1"/>
</dbReference>
<keyword evidence="2" id="KW-1185">Reference proteome</keyword>